<evidence type="ECO:0000313" key="4">
    <source>
        <dbReference type="Proteomes" id="UP000232688"/>
    </source>
</evidence>
<accession>A0A2I1DTK4</accession>
<dbReference type="Proteomes" id="UP000232688">
    <property type="component" value="Unassembled WGS sequence"/>
</dbReference>
<dbReference type="EMBL" id="LLXH01000012">
    <property type="protein sequence ID" value="PKC75908.1"/>
    <property type="molecule type" value="Genomic_DNA"/>
</dbReference>
<gene>
    <name evidence="3" type="ORF">RhiirA1_386886</name>
    <name evidence="2" type="ORF">RhiirA5_374076</name>
</gene>
<sequence length="131" mass="15465">MSRGCLQLAAVGRRRNKIQNCKRMMTNFISTRKFIYQICWKYYSMISSKMVRHLSEILQKSNSKQKIKKARELIRFKKEDLKKLNDLWKTPNKLKNINKHDDKSIENYERALAFEECEGVRVTAAALFSSG</sequence>
<keyword evidence="1" id="KW-0175">Coiled coil</keyword>
<comment type="caution">
    <text evidence="3">The sequence shown here is derived from an EMBL/GenBank/DDBJ whole genome shotgun (WGS) entry which is preliminary data.</text>
</comment>
<evidence type="ECO:0000256" key="1">
    <source>
        <dbReference type="SAM" id="Coils"/>
    </source>
</evidence>
<dbReference type="Proteomes" id="UP000232722">
    <property type="component" value="Unassembled WGS sequence"/>
</dbReference>
<name>A0A2I1DTK4_9GLOM</name>
<dbReference type="VEuPathDB" id="FungiDB:RhiirA1_386886"/>
<organism evidence="3 4">
    <name type="scientific">Rhizophagus irregularis</name>
    <dbReference type="NCBI Taxonomy" id="588596"/>
    <lineage>
        <taxon>Eukaryota</taxon>
        <taxon>Fungi</taxon>
        <taxon>Fungi incertae sedis</taxon>
        <taxon>Mucoromycota</taxon>
        <taxon>Glomeromycotina</taxon>
        <taxon>Glomeromycetes</taxon>
        <taxon>Glomerales</taxon>
        <taxon>Glomeraceae</taxon>
        <taxon>Rhizophagus</taxon>
    </lineage>
</organism>
<evidence type="ECO:0000313" key="5">
    <source>
        <dbReference type="Proteomes" id="UP000232722"/>
    </source>
</evidence>
<dbReference type="EMBL" id="LLXJ01000328">
    <property type="protein sequence ID" value="PKC11179.1"/>
    <property type="molecule type" value="Genomic_DNA"/>
</dbReference>
<evidence type="ECO:0000313" key="3">
    <source>
        <dbReference type="EMBL" id="PKC75908.1"/>
    </source>
</evidence>
<proteinExistence type="predicted"/>
<reference evidence="2 5" key="2">
    <citation type="submission" date="2017-09" db="EMBL/GenBank/DDBJ databases">
        <title>Extensive intraspecific genome diversity in a model arbuscular mycorrhizal fungus.</title>
        <authorList>
            <person name="Chen E.C."/>
            <person name="Morin E."/>
            <person name="Beaudet D."/>
            <person name="Noel J."/>
            <person name="Ndikumana S."/>
            <person name="Charron P."/>
            <person name="St-Onge C."/>
            <person name="Giorgi J."/>
            <person name="Grigoriev I.V."/>
            <person name="Roux C."/>
            <person name="Martin F.M."/>
            <person name="Corradi N."/>
        </authorList>
    </citation>
    <scope>NUCLEOTIDE SEQUENCE [LARGE SCALE GENOMIC DNA]</scope>
    <source>
        <strain evidence="2 5">A5</strain>
    </source>
</reference>
<dbReference type="AlphaFoldDB" id="A0A2I1DTK4"/>
<protein>
    <submittedName>
        <fullName evidence="3">Uncharacterized protein</fullName>
    </submittedName>
</protein>
<reference evidence="2 5" key="1">
    <citation type="submission" date="2016-04" db="EMBL/GenBank/DDBJ databases">
        <title>Genome analyses suggest a sexual origin of heterokaryosis in a supposedly ancient asexual fungus.</title>
        <authorList>
            <person name="Ropars J."/>
            <person name="Sedzielewska K."/>
            <person name="Noel J."/>
            <person name="Charron P."/>
            <person name="Farinelli L."/>
            <person name="Marton T."/>
            <person name="Kruger M."/>
            <person name="Pelin A."/>
            <person name="Brachmann A."/>
            <person name="Corradi N."/>
        </authorList>
    </citation>
    <scope>NUCLEOTIDE SEQUENCE [LARGE SCALE GENOMIC DNA]</scope>
    <source>
        <strain evidence="2 5">A5</strain>
    </source>
</reference>
<evidence type="ECO:0000313" key="2">
    <source>
        <dbReference type="EMBL" id="PKC11179.1"/>
    </source>
</evidence>
<dbReference type="VEuPathDB" id="FungiDB:RhiirFUN_014632"/>
<reference evidence="3 4" key="3">
    <citation type="submission" date="2017-10" db="EMBL/GenBank/DDBJ databases">
        <title>Extensive intraspecific genome diversity in a model arbuscular mycorrhizal fungus.</title>
        <authorList>
            <person name="Chen E.C.H."/>
            <person name="Morin E."/>
            <person name="Baudet D."/>
            <person name="Noel J."/>
            <person name="Ndikumana S."/>
            <person name="Charron P."/>
            <person name="St-Onge C."/>
            <person name="Giorgi J."/>
            <person name="Grigoriev I.V."/>
            <person name="Roux C."/>
            <person name="Martin F.M."/>
            <person name="Corradi N."/>
        </authorList>
    </citation>
    <scope>NUCLEOTIDE SEQUENCE [LARGE SCALE GENOMIC DNA]</scope>
    <source>
        <strain evidence="3 4">A1</strain>
    </source>
</reference>
<feature type="coiled-coil region" evidence="1">
    <location>
        <begin position="60"/>
        <end position="87"/>
    </location>
</feature>
<reference evidence="3 4" key="4">
    <citation type="submission" date="2017-10" db="EMBL/GenBank/DDBJ databases">
        <title>Genome analyses suggest a sexual origin of heterokaryosis in a supposedly ancient asexual fungus.</title>
        <authorList>
            <person name="Corradi N."/>
            <person name="Sedzielewska K."/>
            <person name="Noel J."/>
            <person name="Charron P."/>
            <person name="Farinelli L."/>
            <person name="Marton T."/>
            <person name="Kruger M."/>
            <person name="Pelin A."/>
            <person name="Brachmann A."/>
            <person name="Corradi N."/>
        </authorList>
    </citation>
    <scope>NUCLEOTIDE SEQUENCE [LARGE SCALE GENOMIC DNA]</scope>
    <source>
        <strain evidence="3 4">A1</strain>
    </source>
</reference>